<evidence type="ECO:0008006" key="8">
    <source>
        <dbReference type="Google" id="ProtNLM"/>
    </source>
</evidence>
<evidence type="ECO:0000256" key="4">
    <source>
        <dbReference type="ARBA" id="ARBA00022801"/>
    </source>
</evidence>
<gene>
    <name evidence="7" type="ORF">S01H4_42209</name>
</gene>
<evidence type="ECO:0000256" key="2">
    <source>
        <dbReference type="ARBA" id="ARBA00022722"/>
    </source>
</evidence>
<keyword evidence="1" id="KW-1277">Toxin-antitoxin system</keyword>
<dbReference type="GO" id="GO:0004519">
    <property type="term" value="F:endonuclease activity"/>
    <property type="evidence" value="ECO:0007669"/>
    <property type="project" value="UniProtKB-KW"/>
</dbReference>
<proteinExistence type="predicted"/>
<dbReference type="Gene3D" id="3.30.920.30">
    <property type="entry name" value="Hypothetical protein"/>
    <property type="match status" value="1"/>
</dbReference>
<keyword evidence="5" id="KW-0694">RNA-binding</keyword>
<keyword evidence="2" id="KW-0540">Nuclease</keyword>
<keyword evidence="3" id="KW-0255">Endonuclease</keyword>
<dbReference type="Pfam" id="PF07927">
    <property type="entry name" value="HicA_toxin"/>
    <property type="match status" value="1"/>
</dbReference>
<dbReference type="GO" id="GO:0016787">
    <property type="term" value="F:hydrolase activity"/>
    <property type="evidence" value="ECO:0007669"/>
    <property type="project" value="UniProtKB-KW"/>
</dbReference>
<dbReference type="EMBL" id="BART01023160">
    <property type="protein sequence ID" value="GAH04432.1"/>
    <property type="molecule type" value="Genomic_DNA"/>
</dbReference>
<dbReference type="InterPro" id="IPR012933">
    <property type="entry name" value="HicA_mRNA_interferase"/>
</dbReference>
<evidence type="ECO:0000256" key="5">
    <source>
        <dbReference type="ARBA" id="ARBA00022884"/>
    </source>
</evidence>
<organism evidence="7">
    <name type="scientific">marine sediment metagenome</name>
    <dbReference type="NCBI Taxonomy" id="412755"/>
    <lineage>
        <taxon>unclassified sequences</taxon>
        <taxon>metagenomes</taxon>
        <taxon>ecological metagenomes</taxon>
    </lineage>
</organism>
<dbReference type="GO" id="GO:0003729">
    <property type="term" value="F:mRNA binding"/>
    <property type="evidence" value="ECO:0007669"/>
    <property type="project" value="InterPro"/>
</dbReference>
<reference evidence="7" key="1">
    <citation type="journal article" date="2014" name="Front. Microbiol.">
        <title>High frequency of phylogenetically diverse reductive dehalogenase-homologous genes in deep subseafloor sedimentary metagenomes.</title>
        <authorList>
            <person name="Kawai M."/>
            <person name="Futagami T."/>
            <person name="Toyoda A."/>
            <person name="Takaki Y."/>
            <person name="Nishi S."/>
            <person name="Hori S."/>
            <person name="Arai W."/>
            <person name="Tsubouchi T."/>
            <person name="Morono Y."/>
            <person name="Uchiyama I."/>
            <person name="Ito T."/>
            <person name="Fujiyama A."/>
            <person name="Inagaki F."/>
            <person name="Takami H."/>
        </authorList>
    </citation>
    <scope>NUCLEOTIDE SEQUENCE</scope>
    <source>
        <strain evidence="7">Expedition CK06-06</strain>
    </source>
</reference>
<keyword evidence="6" id="KW-0346">Stress response</keyword>
<keyword evidence="4" id="KW-0378">Hydrolase</keyword>
<evidence type="ECO:0000256" key="1">
    <source>
        <dbReference type="ARBA" id="ARBA00022649"/>
    </source>
</evidence>
<evidence type="ECO:0000313" key="7">
    <source>
        <dbReference type="EMBL" id="GAH04432.1"/>
    </source>
</evidence>
<sequence length="85" mass="9549">MKYTKIPAITGKQLIRLLKKDDWCVKRKAKHGIAVTKYIGDRNRVTVIPNTRASLDIGTLMAILGSKQTNIGKRGLLRLINKYGL</sequence>
<evidence type="ECO:0000256" key="6">
    <source>
        <dbReference type="ARBA" id="ARBA00023016"/>
    </source>
</evidence>
<comment type="caution">
    <text evidence="7">The sequence shown here is derived from an EMBL/GenBank/DDBJ whole genome shotgun (WGS) entry which is preliminary data.</text>
</comment>
<name>X1CAE7_9ZZZZ</name>
<dbReference type="InterPro" id="IPR038570">
    <property type="entry name" value="HicA_sf"/>
</dbReference>
<dbReference type="AlphaFoldDB" id="X1CAE7"/>
<protein>
    <recommendedName>
        <fullName evidence="8">Addiction module toxin, HicA family</fullName>
    </recommendedName>
</protein>
<evidence type="ECO:0000256" key="3">
    <source>
        <dbReference type="ARBA" id="ARBA00022759"/>
    </source>
</evidence>
<accession>X1CAE7</accession>